<dbReference type="PANTHER" id="PTHR13190">
    <property type="entry name" value="AUTOPHAGY-RELATED 2, ISOFORM A"/>
    <property type="match status" value="1"/>
</dbReference>
<dbReference type="GO" id="GO:0061709">
    <property type="term" value="P:reticulophagy"/>
    <property type="evidence" value="ECO:0007669"/>
    <property type="project" value="TreeGrafter"/>
</dbReference>
<dbReference type="GO" id="GO:0000422">
    <property type="term" value="P:autophagy of mitochondrion"/>
    <property type="evidence" value="ECO:0007669"/>
    <property type="project" value="TreeGrafter"/>
</dbReference>
<keyword evidence="5" id="KW-0813">Transport</keyword>
<evidence type="ECO:0000256" key="1">
    <source>
        <dbReference type="ARBA" id="ARBA00004406"/>
    </source>
</evidence>
<dbReference type="GO" id="GO:0061908">
    <property type="term" value="C:phagophore"/>
    <property type="evidence" value="ECO:0007669"/>
    <property type="project" value="TreeGrafter"/>
</dbReference>
<reference evidence="12" key="1">
    <citation type="submission" date="2021-03" db="EMBL/GenBank/DDBJ databases">
        <authorList>
            <person name="Li Z."/>
            <person name="Yang C."/>
        </authorList>
    </citation>
    <scope>NUCLEOTIDE SEQUENCE</scope>
    <source>
        <strain evidence="12">Dzin_1.0</strain>
        <tissue evidence="12">Leaf</tissue>
    </source>
</reference>
<dbReference type="GO" id="GO:0034045">
    <property type="term" value="C:phagophore assembly site membrane"/>
    <property type="evidence" value="ECO:0007669"/>
    <property type="project" value="UniProtKB-SubCell"/>
</dbReference>
<comment type="catalytic activity">
    <reaction evidence="11">
        <text>a 1,2-diacyl-sn-glycero-3-phosphoethanolamine(in) = a 1,2-diacyl-sn-glycero-3-phosphoethanolamine(out)</text>
        <dbReference type="Rhea" id="RHEA:38895"/>
        <dbReference type="ChEBI" id="CHEBI:64612"/>
    </reaction>
</comment>
<evidence type="ECO:0000256" key="10">
    <source>
        <dbReference type="ARBA" id="ARBA00024479"/>
    </source>
</evidence>
<proteinExistence type="inferred from homology"/>
<accession>A0A9D5HNN1</accession>
<comment type="similarity">
    <text evidence="3">Belongs to the ATG2 family.</text>
</comment>
<gene>
    <name evidence="12" type="ORF">J5N97_011760</name>
</gene>
<comment type="caution">
    <text evidence="12">The sequence shown here is derived from an EMBL/GenBank/DDBJ whole genome shotgun (WGS) entry which is preliminary data.</text>
</comment>
<dbReference type="OrthoDB" id="18982at2759"/>
<dbReference type="GO" id="GO:0061723">
    <property type="term" value="P:glycophagy"/>
    <property type="evidence" value="ECO:0007669"/>
    <property type="project" value="TreeGrafter"/>
</dbReference>
<evidence type="ECO:0000313" key="12">
    <source>
        <dbReference type="EMBL" id="KAJ0983505.1"/>
    </source>
</evidence>
<sequence>MFGEFARSAEAVFSRWAIKRVCKFLLKKKLGDLILGDIDLDQLDVQLGQGTIQLSDLALNVDYLNQKLTGAAVMVKEGSIGSLSMKIPWKLKNCQIEVEELELVLAPNVGNKMPGNADCCNLSHDGEQHMRIDADKLGGTVQENPQVAPMDVHEGVKTIAKIVKWLLTSFHVRLKNLIIAYDPSLDAEGKKSSSHRSLVLRISEVEYGTCISEDDSIPDLKLDCLLGVGKLTNFIKFQGVVVEFLQMDNIDNQSQVHGDLSTSFSEWYAGSSPSCCTVTILTGPGGGFSGKMNVSIPWKNGSVDFCKVDADISVNPMEVSIQKDTIMWIIAVWESLRNVNTARESHIPRKAEESSALNSEFRGQFDSLGSSVLLSNKTTPGRGSFSKNSCSTSTQDTDPEGLLPCANVIQNWVPLSLPQEMQVGLESDYGASIDQFFECFDEFRSSQATLGNSGIWNWTCSVFSAITVASNLASGSTHIPTDQRHVETNIQASLGEISVILSFLPEEQEHSQRFLCSLNHMNDPYGMNHSSLLNSNMVEQPSNVPSADSFMSCVSTMNVDQSSIVEIDGANPDVHHLDARFQHVTLNLQIHHQKTNLEASVMYARVDMFYDKGSISRNLEVFNHKSSSCSHMPLSESLQIQVQGALHPFPQHYGKKEAAVSANTKPVQSSTLSQKGMAKVVLFETFGACRCQYAVRSTYLDGRSVSSVSFIINLPPFVLWVHLPLVNILLNFCKEIQISLERSSRTKDSISGVLDEKNGSSLGEAKTNTSTYITTLSESANTQGNILLPHARIVLCFPTVKHGDSTQSTSLSKFIVFEFSPFPDLGKVPDASAVRKASSSKGDFCAPSTSIHAKIGSIDGYLVTSQFENTLDEEKCSLDQLLFSAKKVFSMTTGTNDHHYGISMLWQKGPVTGPWMASRTWSMATSHDQRSRNNVTGEGYEFSSVKTAEDLGETNSHIRQELVLSSAFFLGVHLSQVWINLGRHDYELLNHLLSNLIDGLPDKTHGIDINESFENSPNDSSPTQVSILVECDLLDLCINLDSIETSCSVQKELQGSWNNLRLTVGKFELLSVLNIGGIVDANFLWMNHGEGELRGSIVDRDKKPPFNTQDLLLISCSNSTIKRGDGEGANALSFGSAGTTITHIKNPTLHQIFTSITLQCGTFVVPGGRMDWISALSCFFTLPQGPELADSDNSRNRSDADDAVYISSFFLELVDIALSFEPHKFDEAVQPVEESCEKYVACLLAAASLNVSHHAMANSSTNEYKFQLQDVGLLICESSGSKSNRCDYSIDYLRKAGFVKVAHEALVGAILRIKGVTWEIECQEAHINLDSCSDTTDGLSRLVSQLQQLYAPDLEDALVHLQSRWNTVQQEHSRIIDEGDTFRQTSLL</sequence>
<dbReference type="InterPro" id="IPR026849">
    <property type="entry name" value="ATG2"/>
</dbReference>
<keyword evidence="9" id="KW-0472">Membrane</keyword>
<evidence type="ECO:0000256" key="11">
    <source>
        <dbReference type="ARBA" id="ARBA00024615"/>
    </source>
</evidence>
<dbReference type="EMBL" id="JAGGNH010000002">
    <property type="protein sequence ID" value="KAJ0983505.1"/>
    <property type="molecule type" value="Genomic_DNA"/>
</dbReference>
<dbReference type="Proteomes" id="UP001085076">
    <property type="component" value="Miscellaneous, Linkage group lg02"/>
</dbReference>
<keyword evidence="6" id="KW-0256">Endoplasmic reticulum</keyword>
<dbReference type="GO" id="GO:0032266">
    <property type="term" value="F:phosphatidylinositol-3-phosphate binding"/>
    <property type="evidence" value="ECO:0007669"/>
    <property type="project" value="TreeGrafter"/>
</dbReference>
<reference evidence="12" key="2">
    <citation type="journal article" date="2022" name="Hortic Res">
        <title>The genome of Dioscorea zingiberensis sheds light on the biosynthesis, origin and evolution of the medicinally important diosgenin saponins.</title>
        <authorList>
            <person name="Li Y."/>
            <person name="Tan C."/>
            <person name="Li Z."/>
            <person name="Guo J."/>
            <person name="Li S."/>
            <person name="Chen X."/>
            <person name="Wang C."/>
            <person name="Dai X."/>
            <person name="Yang H."/>
            <person name="Song W."/>
            <person name="Hou L."/>
            <person name="Xu J."/>
            <person name="Tong Z."/>
            <person name="Xu A."/>
            <person name="Yuan X."/>
            <person name="Wang W."/>
            <person name="Yang Q."/>
            <person name="Chen L."/>
            <person name="Sun Z."/>
            <person name="Wang K."/>
            <person name="Pan B."/>
            <person name="Chen J."/>
            <person name="Bao Y."/>
            <person name="Liu F."/>
            <person name="Qi X."/>
            <person name="Gang D.R."/>
            <person name="Wen J."/>
            <person name="Li J."/>
        </authorList>
    </citation>
    <scope>NUCLEOTIDE SEQUENCE</scope>
    <source>
        <strain evidence="12">Dzin_1.0</strain>
    </source>
</reference>
<dbReference type="GO" id="GO:0006869">
    <property type="term" value="P:lipid transport"/>
    <property type="evidence" value="ECO:0007669"/>
    <property type="project" value="UniProtKB-KW"/>
</dbReference>
<keyword evidence="8" id="KW-0445">Lipid transport</keyword>
<evidence type="ECO:0000256" key="4">
    <source>
        <dbReference type="ARBA" id="ARBA00018070"/>
    </source>
</evidence>
<dbReference type="GO" id="GO:0000045">
    <property type="term" value="P:autophagosome assembly"/>
    <property type="evidence" value="ECO:0007669"/>
    <property type="project" value="TreeGrafter"/>
</dbReference>
<evidence type="ECO:0000256" key="5">
    <source>
        <dbReference type="ARBA" id="ARBA00022448"/>
    </source>
</evidence>
<comment type="subcellular location">
    <subcellularLocation>
        <location evidence="1">Endoplasmic reticulum membrane</location>
        <topology evidence="1">Peripheral membrane protein</topology>
    </subcellularLocation>
    <subcellularLocation>
        <location evidence="2">Preautophagosomal structure membrane</location>
        <topology evidence="2">Peripheral membrane protein</topology>
    </subcellularLocation>
</comment>
<name>A0A9D5HNN1_9LILI</name>
<evidence type="ECO:0000256" key="3">
    <source>
        <dbReference type="ARBA" id="ARBA00009714"/>
    </source>
</evidence>
<dbReference type="GO" id="GO:0034727">
    <property type="term" value="P:piecemeal microautophagy of the nucleus"/>
    <property type="evidence" value="ECO:0007669"/>
    <property type="project" value="TreeGrafter"/>
</dbReference>
<evidence type="ECO:0000256" key="2">
    <source>
        <dbReference type="ARBA" id="ARBA00004623"/>
    </source>
</evidence>
<evidence type="ECO:0000313" key="13">
    <source>
        <dbReference type="Proteomes" id="UP001085076"/>
    </source>
</evidence>
<organism evidence="12 13">
    <name type="scientific">Dioscorea zingiberensis</name>
    <dbReference type="NCBI Taxonomy" id="325984"/>
    <lineage>
        <taxon>Eukaryota</taxon>
        <taxon>Viridiplantae</taxon>
        <taxon>Streptophyta</taxon>
        <taxon>Embryophyta</taxon>
        <taxon>Tracheophyta</taxon>
        <taxon>Spermatophyta</taxon>
        <taxon>Magnoliopsida</taxon>
        <taxon>Liliopsida</taxon>
        <taxon>Dioscoreales</taxon>
        <taxon>Dioscoreaceae</taxon>
        <taxon>Dioscorea</taxon>
    </lineage>
</organism>
<protein>
    <recommendedName>
        <fullName evidence="4">Autophagy-related protein 2</fullName>
    </recommendedName>
</protein>
<evidence type="ECO:0000256" key="6">
    <source>
        <dbReference type="ARBA" id="ARBA00022824"/>
    </source>
</evidence>
<keyword evidence="13" id="KW-1185">Reference proteome</keyword>
<evidence type="ECO:0000256" key="7">
    <source>
        <dbReference type="ARBA" id="ARBA00023006"/>
    </source>
</evidence>
<dbReference type="GO" id="GO:0043495">
    <property type="term" value="F:protein-membrane adaptor activity"/>
    <property type="evidence" value="ECO:0007669"/>
    <property type="project" value="TreeGrafter"/>
</dbReference>
<dbReference type="Pfam" id="PF13329">
    <property type="entry name" value="ATG2_CAD"/>
    <property type="match status" value="1"/>
</dbReference>
<evidence type="ECO:0000256" key="8">
    <source>
        <dbReference type="ARBA" id="ARBA00023055"/>
    </source>
</evidence>
<evidence type="ECO:0000256" key="9">
    <source>
        <dbReference type="ARBA" id="ARBA00023136"/>
    </source>
</evidence>
<comment type="catalytic activity">
    <reaction evidence="10">
        <text>a 1,2-diacyl-sn-glycero-3-phospho-L-serine(in) = a 1,2-diacyl-sn-glycero-3-phospho-L-serine(out)</text>
        <dbReference type="Rhea" id="RHEA:38663"/>
        <dbReference type="ChEBI" id="CHEBI:57262"/>
    </reaction>
</comment>
<keyword evidence="7" id="KW-0072">Autophagy</keyword>
<dbReference type="GO" id="GO:0005789">
    <property type="term" value="C:endoplasmic reticulum membrane"/>
    <property type="evidence" value="ECO:0007669"/>
    <property type="project" value="UniProtKB-SubCell"/>
</dbReference>
<dbReference type="PANTHER" id="PTHR13190:SF1">
    <property type="entry name" value="AUTOPHAGY-RELATED 2, ISOFORM A"/>
    <property type="match status" value="1"/>
</dbReference>